<organism evidence="4 5">
    <name type="scientific">Cannabis sativa</name>
    <name type="common">Hemp</name>
    <name type="synonym">Marijuana</name>
    <dbReference type="NCBI Taxonomy" id="3483"/>
    <lineage>
        <taxon>Eukaryota</taxon>
        <taxon>Viridiplantae</taxon>
        <taxon>Streptophyta</taxon>
        <taxon>Embryophyta</taxon>
        <taxon>Tracheophyta</taxon>
        <taxon>Spermatophyta</taxon>
        <taxon>Magnoliopsida</taxon>
        <taxon>eudicotyledons</taxon>
        <taxon>Gunneridae</taxon>
        <taxon>Pentapetalae</taxon>
        <taxon>rosids</taxon>
        <taxon>fabids</taxon>
        <taxon>Rosales</taxon>
        <taxon>Cannabaceae</taxon>
        <taxon>Cannabis</taxon>
    </lineage>
</organism>
<dbReference type="EMBL" id="JAATIQ010000005">
    <property type="protein sequence ID" value="KAF4403095.1"/>
    <property type="molecule type" value="Genomic_DNA"/>
</dbReference>
<dbReference type="PANTHER" id="PTHR45623">
    <property type="entry name" value="CHROMODOMAIN-HELICASE-DNA-BINDING PROTEIN 3-RELATED-RELATED"/>
    <property type="match status" value="1"/>
</dbReference>
<dbReference type="AlphaFoldDB" id="A0A7J6I7G1"/>
<evidence type="ECO:0000259" key="3">
    <source>
        <dbReference type="Pfam" id="PF00176"/>
    </source>
</evidence>
<dbReference type="GO" id="GO:0034728">
    <property type="term" value="P:nucleosome organization"/>
    <property type="evidence" value="ECO:0007669"/>
    <property type="project" value="TreeGrafter"/>
</dbReference>
<dbReference type="GO" id="GO:0000785">
    <property type="term" value="C:chromatin"/>
    <property type="evidence" value="ECO:0007669"/>
    <property type="project" value="TreeGrafter"/>
</dbReference>
<evidence type="ECO:0000256" key="2">
    <source>
        <dbReference type="ARBA" id="ARBA00023242"/>
    </source>
</evidence>
<gene>
    <name evidence="4" type="ORF">G4B88_027866</name>
</gene>
<dbReference type="GO" id="GO:0140658">
    <property type="term" value="F:ATP-dependent chromatin remodeler activity"/>
    <property type="evidence" value="ECO:0007669"/>
    <property type="project" value="TreeGrafter"/>
</dbReference>
<dbReference type="SUPFAM" id="SSF52540">
    <property type="entry name" value="P-loop containing nucleoside triphosphate hydrolases"/>
    <property type="match status" value="1"/>
</dbReference>
<protein>
    <recommendedName>
        <fullName evidence="3">SNF2 N-terminal domain-containing protein</fullName>
    </recommendedName>
</protein>
<dbReference type="Pfam" id="PF00176">
    <property type="entry name" value="SNF2-rel_dom"/>
    <property type="match status" value="1"/>
</dbReference>
<dbReference type="Proteomes" id="UP000583929">
    <property type="component" value="Unassembled WGS sequence"/>
</dbReference>
<keyword evidence="2" id="KW-0539">Nucleus</keyword>
<dbReference type="GO" id="GO:0003682">
    <property type="term" value="F:chromatin binding"/>
    <property type="evidence" value="ECO:0007669"/>
    <property type="project" value="TreeGrafter"/>
</dbReference>
<evidence type="ECO:0000313" key="4">
    <source>
        <dbReference type="EMBL" id="KAF4403095.1"/>
    </source>
</evidence>
<sequence>MTTYEVALRDTAALSMIRCCYLMVDEVHRFKTRGGQLYATLLKFYTKNKLLVMGTQLLNSVEKLSARLRSFDLDKFEIRQAKEEYVQSWVFDQGRTLNLFKFFRGSNP</sequence>
<proteinExistence type="predicted"/>
<dbReference type="Gene3D" id="3.40.50.10810">
    <property type="entry name" value="Tandem AAA-ATPase domain"/>
    <property type="match status" value="1"/>
</dbReference>
<dbReference type="GO" id="GO:0042393">
    <property type="term" value="F:histone binding"/>
    <property type="evidence" value="ECO:0007669"/>
    <property type="project" value="TreeGrafter"/>
</dbReference>
<dbReference type="InterPro" id="IPR038718">
    <property type="entry name" value="SNF2-like_sf"/>
</dbReference>
<dbReference type="PANTHER" id="PTHR45623:SF14">
    <property type="entry name" value="CHROMODOMAIN-HELICASE-DNA-BINDING PROTEIN 1"/>
    <property type="match status" value="1"/>
</dbReference>
<dbReference type="GO" id="GO:0003677">
    <property type="term" value="F:DNA binding"/>
    <property type="evidence" value="ECO:0007669"/>
    <property type="project" value="TreeGrafter"/>
</dbReference>
<dbReference type="GO" id="GO:0016887">
    <property type="term" value="F:ATP hydrolysis activity"/>
    <property type="evidence" value="ECO:0007669"/>
    <property type="project" value="TreeGrafter"/>
</dbReference>
<dbReference type="GO" id="GO:0005524">
    <property type="term" value="F:ATP binding"/>
    <property type="evidence" value="ECO:0007669"/>
    <property type="project" value="InterPro"/>
</dbReference>
<evidence type="ECO:0000256" key="1">
    <source>
        <dbReference type="ARBA" id="ARBA00004123"/>
    </source>
</evidence>
<comment type="caution">
    <text evidence="4">The sequence shown here is derived from an EMBL/GenBank/DDBJ whole genome shotgun (WGS) entry which is preliminary data.</text>
</comment>
<reference evidence="4 5" key="1">
    <citation type="journal article" date="2020" name="bioRxiv">
        <title>Sequence and annotation of 42 cannabis genomes reveals extensive copy number variation in cannabinoid synthesis and pathogen resistance genes.</title>
        <authorList>
            <person name="Mckernan K.J."/>
            <person name="Helbert Y."/>
            <person name="Kane L.T."/>
            <person name="Ebling H."/>
            <person name="Zhang L."/>
            <person name="Liu B."/>
            <person name="Eaton Z."/>
            <person name="Mclaughlin S."/>
            <person name="Kingan S."/>
            <person name="Baybayan P."/>
            <person name="Concepcion G."/>
            <person name="Jordan M."/>
            <person name="Riva A."/>
            <person name="Barbazuk W."/>
            <person name="Harkins T."/>
        </authorList>
    </citation>
    <scope>NUCLEOTIDE SEQUENCE [LARGE SCALE GENOMIC DNA]</scope>
    <source>
        <strain evidence="5">cv. Jamaican Lion 4</strain>
        <tissue evidence="4">Leaf</tissue>
    </source>
</reference>
<accession>A0A7J6I7G1</accession>
<dbReference type="InterPro" id="IPR000330">
    <property type="entry name" value="SNF2_N"/>
</dbReference>
<dbReference type="InterPro" id="IPR027417">
    <property type="entry name" value="P-loop_NTPase"/>
</dbReference>
<dbReference type="GO" id="GO:0005634">
    <property type="term" value="C:nucleus"/>
    <property type="evidence" value="ECO:0007669"/>
    <property type="project" value="UniProtKB-SubCell"/>
</dbReference>
<keyword evidence="5" id="KW-1185">Reference proteome</keyword>
<feature type="domain" description="SNF2 N-terminal" evidence="3">
    <location>
        <begin position="2"/>
        <end position="77"/>
    </location>
</feature>
<comment type="subcellular location">
    <subcellularLocation>
        <location evidence="1">Nucleus</location>
    </subcellularLocation>
</comment>
<evidence type="ECO:0000313" key="5">
    <source>
        <dbReference type="Proteomes" id="UP000583929"/>
    </source>
</evidence>
<name>A0A7J6I7G1_CANSA</name>